<dbReference type="PANTHER" id="PTHR33320">
    <property type="entry name" value="METHIONYL-TRNA SYNTHETASE"/>
    <property type="match status" value="1"/>
</dbReference>
<reference evidence="1" key="1">
    <citation type="submission" date="2019-03" db="EMBL/GenBank/DDBJ databases">
        <authorList>
            <person name="Mank J."/>
            <person name="Almeida P."/>
        </authorList>
    </citation>
    <scope>NUCLEOTIDE SEQUENCE</scope>
    <source>
        <strain evidence="1">78183</strain>
    </source>
</reference>
<name>A0A6N2KT90_SALVM</name>
<evidence type="ECO:0000313" key="1">
    <source>
        <dbReference type="EMBL" id="VFU28286.1"/>
    </source>
</evidence>
<sequence length="98" mass="11056">MCFVFLCDEEERELGRQQASGSCPYCGGKVQAMDFESRRRGNGMLGYCLFENLEGYPLIITPVGLSSFFSVEGERLFPPHFFAEKAVIFVKVNLFSPL</sequence>
<organism evidence="1">
    <name type="scientific">Salix viminalis</name>
    <name type="common">Common osier</name>
    <name type="synonym">Basket willow</name>
    <dbReference type="NCBI Taxonomy" id="40686"/>
    <lineage>
        <taxon>Eukaryota</taxon>
        <taxon>Viridiplantae</taxon>
        <taxon>Streptophyta</taxon>
        <taxon>Embryophyta</taxon>
        <taxon>Tracheophyta</taxon>
        <taxon>Spermatophyta</taxon>
        <taxon>Magnoliopsida</taxon>
        <taxon>eudicotyledons</taxon>
        <taxon>Gunneridae</taxon>
        <taxon>Pentapetalae</taxon>
        <taxon>rosids</taxon>
        <taxon>fabids</taxon>
        <taxon>Malpighiales</taxon>
        <taxon>Salicaceae</taxon>
        <taxon>Saliceae</taxon>
        <taxon>Salix</taxon>
    </lineage>
</organism>
<proteinExistence type="predicted"/>
<dbReference type="AlphaFoldDB" id="A0A6N2KT90"/>
<dbReference type="PANTHER" id="PTHR33320:SF30">
    <property type="entry name" value="OS04G0606200 PROTEIN"/>
    <property type="match status" value="1"/>
</dbReference>
<dbReference type="EMBL" id="CAADRP010000446">
    <property type="protein sequence ID" value="VFU28286.1"/>
    <property type="molecule type" value="Genomic_DNA"/>
</dbReference>
<protein>
    <submittedName>
        <fullName evidence="1">Uncharacterized protein</fullName>
    </submittedName>
</protein>
<accession>A0A6N2KT90</accession>
<gene>
    <name evidence="1" type="ORF">SVIM_LOCUS93205</name>
</gene>